<evidence type="ECO:0000313" key="1">
    <source>
        <dbReference type="EMBL" id="KAF9062364.1"/>
    </source>
</evidence>
<keyword evidence="2" id="KW-1185">Reference proteome</keyword>
<organism evidence="1 2">
    <name type="scientific">Rhodocollybia butyracea</name>
    <dbReference type="NCBI Taxonomy" id="206335"/>
    <lineage>
        <taxon>Eukaryota</taxon>
        <taxon>Fungi</taxon>
        <taxon>Dikarya</taxon>
        <taxon>Basidiomycota</taxon>
        <taxon>Agaricomycotina</taxon>
        <taxon>Agaricomycetes</taxon>
        <taxon>Agaricomycetidae</taxon>
        <taxon>Agaricales</taxon>
        <taxon>Marasmiineae</taxon>
        <taxon>Omphalotaceae</taxon>
        <taxon>Rhodocollybia</taxon>
    </lineage>
</organism>
<proteinExistence type="predicted"/>
<sequence>MFLKVLKLQESLLAPVRTLPSDIITAIFQLFIETSSKPGITYSTENFYPTKLSGSIFLLTWICFWWRHEAISYSIFWSRIKVALHFQYGSPRSIEMTAFLTECFLRSGVSVPLSIGVVSSHILPSVITMLTAQAHRWRQATLSLGSAEHVNSLFDFEPSSMRFPLLKDLSFEPYPGWTRDTVVMSNRILECHPPLQKLELDELLESYADVIASRNLKILKLGCYWGVSLARLLHICPCLEFLKLESFKFRGNPDVKQITCQSSLLTLVIGGHIKDEVENGPGTVLRSPS</sequence>
<name>A0A9P5PFI3_9AGAR</name>
<comment type="caution">
    <text evidence="1">The sequence shown here is derived from an EMBL/GenBank/DDBJ whole genome shotgun (WGS) entry which is preliminary data.</text>
</comment>
<dbReference type="AlphaFoldDB" id="A0A9P5PFI3"/>
<dbReference type="EMBL" id="JADNRY010000174">
    <property type="protein sequence ID" value="KAF9062364.1"/>
    <property type="molecule type" value="Genomic_DNA"/>
</dbReference>
<gene>
    <name evidence="1" type="ORF">BDP27DRAFT_1427996</name>
</gene>
<dbReference type="OrthoDB" id="5548689at2759"/>
<reference evidence="1" key="1">
    <citation type="submission" date="2020-11" db="EMBL/GenBank/DDBJ databases">
        <authorList>
            <consortium name="DOE Joint Genome Institute"/>
            <person name="Ahrendt S."/>
            <person name="Riley R."/>
            <person name="Andreopoulos W."/>
            <person name="Labutti K."/>
            <person name="Pangilinan J."/>
            <person name="Ruiz-Duenas F.J."/>
            <person name="Barrasa J.M."/>
            <person name="Sanchez-Garcia M."/>
            <person name="Camarero S."/>
            <person name="Miyauchi S."/>
            <person name="Serrano A."/>
            <person name="Linde D."/>
            <person name="Babiker R."/>
            <person name="Drula E."/>
            <person name="Ayuso-Fernandez I."/>
            <person name="Pacheco R."/>
            <person name="Padilla G."/>
            <person name="Ferreira P."/>
            <person name="Barriuso J."/>
            <person name="Kellner H."/>
            <person name="Castanera R."/>
            <person name="Alfaro M."/>
            <person name="Ramirez L."/>
            <person name="Pisabarro A.G."/>
            <person name="Kuo A."/>
            <person name="Tritt A."/>
            <person name="Lipzen A."/>
            <person name="He G."/>
            <person name="Yan M."/>
            <person name="Ng V."/>
            <person name="Cullen D."/>
            <person name="Martin F."/>
            <person name="Rosso M.-N."/>
            <person name="Henrissat B."/>
            <person name="Hibbett D."/>
            <person name="Martinez A.T."/>
            <person name="Grigoriev I.V."/>
        </authorList>
    </citation>
    <scope>NUCLEOTIDE SEQUENCE</scope>
    <source>
        <strain evidence="1">AH 40177</strain>
    </source>
</reference>
<protein>
    <submittedName>
        <fullName evidence="1">Uncharacterized protein</fullName>
    </submittedName>
</protein>
<dbReference type="Proteomes" id="UP000772434">
    <property type="component" value="Unassembled WGS sequence"/>
</dbReference>
<evidence type="ECO:0000313" key="2">
    <source>
        <dbReference type="Proteomes" id="UP000772434"/>
    </source>
</evidence>
<accession>A0A9P5PFI3</accession>